<evidence type="ECO:0000256" key="6">
    <source>
        <dbReference type="ARBA" id="ARBA00023242"/>
    </source>
</evidence>
<feature type="region of interest" description="Disordered" evidence="7">
    <location>
        <begin position="1"/>
        <end position="21"/>
    </location>
</feature>
<keyword evidence="3" id="KW-0805">Transcription regulation</keyword>
<dbReference type="GO" id="GO:0005634">
    <property type="term" value="C:nucleus"/>
    <property type="evidence" value="ECO:0007669"/>
    <property type="project" value="UniProtKB-SubCell"/>
</dbReference>
<dbReference type="PROSITE" id="PS50048">
    <property type="entry name" value="ZN2_CY6_FUNGAL_2"/>
    <property type="match status" value="1"/>
</dbReference>
<dbReference type="OrthoDB" id="2269373at2759"/>
<dbReference type="GO" id="GO:0003677">
    <property type="term" value="F:DNA binding"/>
    <property type="evidence" value="ECO:0007669"/>
    <property type="project" value="UniProtKB-KW"/>
</dbReference>
<keyword evidence="5" id="KW-0804">Transcription</keyword>
<comment type="subcellular location">
    <subcellularLocation>
        <location evidence="1">Nucleus</location>
    </subcellularLocation>
</comment>
<dbReference type="InterPro" id="IPR050613">
    <property type="entry name" value="Sec_Metabolite_Reg"/>
</dbReference>
<feature type="compositionally biased region" description="Polar residues" evidence="7">
    <location>
        <begin position="1"/>
        <end position="12"/>
    </location>
</feature>
<dbReference type="EMBL" id="JNOM01000158">
    <property type="protein sequence ID" value="KNG85419.1"/>
    <property type="molecule type" value="Genomic_DNA"/>
</dbReference>
<protein>
    <submittedName>
        <fullName evidence="9">Putative C6 transcription factor</fullName>
    </submittedName>
</protein>
<evidence type="ECO:0000256" key="7">
    <source>
        <dbReference type="SAM" id="MobiDB-lite"/>
    </source>
</evidence>
<evidence type="ECO:0000256" key="5">
    <source>
        <dbReference type="ARBA" id="ARBA00023163"/>
    </source>
</evidence>
<feature type="domain" description="Zn(2)-C6 fungal-type" evidence="8">
    <location>
        <begin position="28"/>
        <end position="55"/>
    </location>
</feature>
<evidence type="ECO:0000256" key="4">
    <source>
        <dbReference type="ARBA" id="ARBA00023125"/>
    </source>
</evidence>
<dbReference type="CDD" id="cd00067">
    <property type="entry name" value="GAL4"/>
    <property type="match status" value="1"/>
</dbReference>
<keyword evidence="6" id="KW-0539">Nucleus</keyword>
<dbReference type="Pfam" id="PF00172">
    <property type="entry name" value="Zn_clus"/>
    <property type="match status" value="1"/>
</dbReference>
<dbReference type="Pfam" id="PF04082">
    <property type="entry name" value="Fungal_trans"/>
    <property type="match status" value="1"/>
</dbReference>
<feature type="compositionally biased region" description="Acidic residues" evidence="7">
    <location>
        <begin position="158"/>
        <end position="169"/>
    </location>
</feature>
<dbReference type="InterPro" id="IPR001138">
    <property type="entry name" value="Zn2Cys6_DnaBD"/>
</dbReference>
<comment type="caution">
    <text evidence="9">The sequence shown here is derived from an EMBL/GenBank/DDBJ whole genome shotgun (WGS) entry which is preliminary data.</text>
</comment>
<dbReference type="PANTHER" id="PTHR31001">
    <property type="entry name" value="UNCHARACTERIZED TRANSCRIPTIONAL REGULATORY PROTEIN"/>
    <property type="match status" value="1"/>
</dbReference>
<dbReference type="InterPro" id="IPR036864">
    <property type="entry name" value="Zn2-C6_fun-type_DNA-bd_sf"/>
</dbReference>
<organism evidence="9 10">
    <name type="scientific">Aspergillus nomiae NRRL (strain ATCC 15546 / NRRL 13137 / CBS 260.88 / M93)</name>
    <dbReference type="NCBI Taxonomy" id="1509407"/>
    <lineage>
        <taxon>Eukaryota</taxon>
        <taxon>Fungi</taxon>
        <taxon>Dikarya</taxon>
        <taxon>Ascomycota</taxon>
        <taxon>Pezizomycotina</taxon>
        <taxon>Eurotiomycetes</taxon>
        <taxon>Eurotiomycetidae</taxon>
        <taxon>Eurotiales</taxon>
        <taxon>Aspergillaceae</taxon>
        <taxon>Aspergillus</taxon>
        <taxon>Aspergillus subgen. Circumdati</taxon>
    </lineage>
</organism>
<evidence type="ECO:0000259" key="8">
    <source>
        <dbReference type="PROSITE" id="PS50048"/>
    </source>
</evidence>
<dbReference type="InterPro" id="IPR007219">
    <property type="entry name" value="XnlR_reg_dom"/>
</dbReference>
<dbReference type="SUPFAM" id="SSF57701">
    <property type="entry name" value="Zn2/Cys6 DNA-binding domain"/>
    <property type="match status" value="1"/>
</dbReference>
<dbReference type="PANTHER" id="PTHR31001:SF45">
    <property type="entry name" value="ZN(II)2CYS6 TRANSCRIPTION FACTOR (EUROFUNG)"/>
    <property type="match status" value="1"/>
</dbReference>
<gene>
    <name evidence="9" type="ORF">ANOM_007112</name>
</gene>
<evidence type="ECO:0000256" key="3">
    <source>
        <dbReference type="ARBA" id="ARBA00023015"/>
    </source>
</evidence>
<keyword evidence="4" id="KW-0238">DNA-binding</keyword>
<dbReference type="GO" id="GO:0000981">
    <property type="term" value="F:DNA-binding transcription factor activity, RNA polymerase II-specific"/>
    <property type="evidence" value="ECO:0007669"/>
    <property type="project" value="InterPro"/>
</dbReference>
<dbReference type="GO" id="GO:0006351">
    <property type="term" value="P:DNA-templated transcription"/>
    <property type="evidence" value="ECO:0007669"/>
    <property type="project" value="InterPro"/>
</dbReference>
<dbReference type="Gene3D" id="4.10.240.10">
    <property type="entry name" value="Zn(2)-C6 fungal-type DNA-binding domain"/>
    <property type="match status" value="1"/>
</dbReference>
<dbReference type="Proteomes" id="UP000037505">
    <property type="component" value="Unassembled WGS sequence"/>
</dbReference>
<evidence type="ECO:0000256" key="1">
    <source>
        <dbReference type="ARBA" id="ARBA00004123"/>
    </source>
</evidence>
<dbReference type="STRING" id="1509407.A0A0L1J0Y4"/>
<reference evidence="9 10" key="1">
    <citation type="submission" date="2014-06" db="EMBL/GenBank/DDBJ databases">
        <title>The Genome of the Aflatoxigenic Filamentous Fungus Aspergillus nomius.</title>
        <authorList>
            <person name="Moore M.G."/>
            <person name="Shannon B.M."/>
            <person name="Brian M.M."/>
        </authorList>
    </citation>
    <scope>NUCLEOTIDE SEQUENCE [LARGE SCALE GENOMIC DNA]</scope>
    <source>
        <strain evidence="9 10">NRRL 13137</strain>
    </source>
</reference>
<evidence type="ECO:0000313" key="10">
    <source>
        <dbReference type="Proteomes" id="UP000037505"/>
    </source>
</evidence>
<feature type="region of interest" description="Disordered" evidence="7">
    <location>
        <begin position="153"/>
        <end position="175"/>
    </location>
</feature>
<accession>A0A0L1J0Y4</accession>
<dbReference type="GeneID" id="26808916"/>
<keyword evidence="10" id="KW-1185">Reference proteome</keyword>
<dbReference type="CDD" id="cd12148">
    <property type="entry name" value="fungal_TF_MHR"/>
    <property type="match status" value="1"/>
</dbReference>
<name>A0A0L1J0Y4_ASPN3</name>
<dbReference type="SMART" id="SM00906">
    <property type="entry name" value="Fungal_trans"/>
    <property type="match status" value="1"/>
</dbReference>
<dbReference type="SMART" id="SM00066">
    <property type="entry name" value="GAL4"/>
    <property type="match status" value="1"/>
</dbReference>
<dbReference type="RefSeq" id="XP_015406342.1">
    <property type="nucleotide sequence ID" value="XM_015552368.1"/>
</dbReference>
<dbReference type="GO" id="GO:0008270">
    <property type="term" value="F:zinc ion binding"/>
    <property type="evidence" value="ECO:0007669"/>
    <property type="project" value="InterPro"/>
</dbReference>
<feature type="region of interest" description="Disordered" evidence="7">
    <location>
        <begin position="93"/>
        <end position="124"/>
    </location>
</feature>
<proteinExistence type="predicted"/>
<dbReference type="AlphaFoldDB" id="A0A0L1J0Y4"/>
<sequence>MSTQESTTTYSQAGEFPRSATRPPRVLSCVLCQQRKVRCNREFPCFNCTRAGVQCIPAAGARQRRRRFPERELLERLRRYEALLRQNNIPFDPLHAPAAESPCQSEHPRGSRTPGKIVESTVGTDQLSSEKKTVKCEYSNEAKNFWFLMNQMSLNPSDGEDNDGDDTDGNDSNHPQVDLRETVVKKTWDQVYQGNEQDFLFGSCSTNVDISTLHPDQVQIFRLWQVYLDNVNPLLKVTHTPTLQPRIIDAAGDVANISPTLEAIMFSIYCVSIMSLGEDECHAIFRTPRENLLKKYQFACQQALLKCGVFRTSSVECLAALYLYLVSVRPSTDPRSVSSMLSIAIRIAQRMGLDNEATNARCTALEGEMRRRLWWSLTIFDHRISEVTDYKTTILIPTWDCRAPLNVNDFDIRPEMKVLPQGHDEPTEALFTVVRSQVSDFMRRSAFHLDFTNPSLKAIVKDTPYGGGSEGDRQLAFEQMIEDRYLRLCNPENPLHFMTIWTTRGQLAKNRLLEYYSRYASVPQTDEQRNIAISYALSVIECDTKLMTSPLTKGYLWLTEFHFPFPAYIYILKDLRKRPTVEHADRIWKTMNDNCEARSKEIQMVNRFFDFFGKIVLEAWEAREAVYRQVNKPLQPPGFVLRIKEVAQTMAGTLGSNSRQSKGGLNTNTGHLSMTMPTDFGSHDFLYGMEGYGLLNPEFRGYPDIPGQVTMDAEVNQSDWTTIDWYPTQAHNW</sequence>
<evidence type="ECO:0000256" key="2">
    <source>
        <dbReference type="ARBA" id="ARBA00022723"/>
    </source>
</evidence>
<evidence type="ECO:0000313" key="9">
    <source>
        <dbReference type="EMBL" id="KNG85419.1"/>
    </source>
</evidence>
<dbReference type="GO" id="GO:0009893">
    <property type="term" value="P:positive regulation of metabolic process"/>
    <property type="evidence" value="ECO:0007669"/>
    <property type="project" value="UniProtKB-ARBA"/>
</dbReference>
<keyword evidence="2" id="KW-0479">Metal-binding</keyword>